<proteinExistence type="predicted"/>
<name>A0A4P9WFH5_9FUNG</name>
<dbReference type="AlphaFoldDB" id="A0A4P9WFH5"/>
<sequence>MAGAQATLEHDVVSAPYIQIFISLAPSAAAFSHLSCLLAKDATFTKTTLNETQLITTGLSGNNNNILPLAFTLVPSKDGNTWLLYKLRAAIPMLTTSTVLNLWDRNKGLLGSVDANLKRVMKKKGGLTARAQHKLREHSSGKRLDI</sequence>
<evidence type="ECO:0000313" key="1">
    <source>
        <dbReference type="EMBL" id="RKO91374.1"/>
    </source>
</evidence>
<protein>
    <submittedName>
        <fullName evidence="1">Uncharacterized protein</fullName>
    </submittedName>
</protein>
<reference evidence="2" key="1">
    <citation type="journal article" date="2018" name="Nat. Microbiol.">
        <title>Leveraging single-cell genomics to expand the fungal tree of life.</title>
        <authorList>
            <person name="Ahrendt S.R."/>
            <person name="Quandt C.A."/>
            <person name="Ciobanu D."/>
            <person name="Clum A."/>
            <person name="Salamov A."/>
            <person name="Andreopoulos B."/>
            <person name="Cheng J.F."/>
            <person name="Woyke T."/>
            <person name="Pelin A."/>
            <person name="Henrissat B."/>
            <person name="Reynolds N.K."/>
            <person name="Benny G.L."/>
            <person name="Smith M.E."/>
            <person name="James T.Y."/>
            <person name="Grigoriev I.V."/>
        </authorList>
    </citation>
    <scope>NUCLEOTIDE SEQUENCE [LARGE SCALE GENOMIC DNA]</scope>
</reference>
<dbReference type="EMBL" id="KZ995097">
    <property type="protein sequence ID" value="RKO91374.1"/>
    <property type="molecule type" value="Genomic_DNA"/>
</dbReference>
<keyword evidence="2" id="KW-1185">Reference proteome</keyword>
<evidence type="ECO:0000313" key="2">
    <source>
        <dbReference type="Proteomes" id="UP000269721"/>
    </source>
</evidence>
<dbReference type="Proteomes" id="UP000269721">
    <property type="component" value="Unassembled WGS sequence"/>
</dbReference>
<accession>A0A4P9WFH5</accession>
<gene>
    <name evidence="1" type="ORF">BDK51DRAFT_30408</name>
</gene>
<organism evidence="1 2">
    <name type="scientific">Blyttiomyces helicus</name>
    <dbReference type="NCBI Taxonomy" id="388810"/>
    <lineage>
        <taxon>Eukaryota</taxon>
        <taxon>Fungi</taxon>
        <taxon>Fungi incertae sedis</taxon>
        <taxon>Chytridiomycota</taxon>
        <taxon>Chytridiomycota incertae sedis</taxon>
        <taxon>Chytridiomycetes</taxon>
        <taxon>Chytridiomycetes incertae sedis</taxon>
        <taxon>Blyttiomyces</taxon>
    </lineage>
</organism>